<proteinExistence type="predicted"/>
<keyword evidence="1" id="KW-0812">Transmembrane</keyword>
<organism evidence="2 3">
    <name type="scientific">Engystomops pustulosus</name>
    <name type="common">Tungara frog</name>
    <name type="synonym">Physalaemus pustulosus</name>
    <dbReference type="NCBI Taxonomy" id="76066"/>
    <lineage>
        <taxon>Eukaryota</taxon>
        <taxon>Metazoa</taxon>
        <taxon>Chordata</taxon>
        <taxon>Craniata</taxon>
        <taxon>Vertebrata</taxon>
        <taxon>Euteleostomi</taxon>
        <taxon>Amphibia</taxon>
        <taxon>Batrachia</taxon>
        <taxon>Anura</taxon>
        <taxon>Neobatrachia</taxon>
        <taxon>Hyloidea</taxon>
        <taxon>Leptodactylidae</taxon>
        <taxon>Leiuperinae</taxon>
        <taxon>Engystomops</taxon>
    </lineage>
</organism>
<feature type="transmembrane region" description="Helical" evidence="1">
    <location>
        <begin position="47"/>
        <end position="66"/>
    </location>
</feature>
<dbReference type="AlphaFoldDB" id="A0AAV7B731"/>
<protein>
    <submittedName>
        <fullName evidence="2">Uncharacterized protein</fullName>
    </submittedName>
</protein>
<keyword evidence="1" id="KW-0472">Membrane</keyword>
<evidence type="ECO:0000313" key="2">
    <source>
        <dbReference type="EMBL" id="KAG8568368.1"/>
    </source>
</evidence>
<evidence type="ECO:0000313" key="3">
    <source>
        <dbReference type="Proteomes" id="UP000824782"/>
    </source>
</evidence>
<name>A0AAV7B731_ENGPU</name>
<evidence type="ECO:0000256" key="1">
    <source>
        <dbReference type="SAM" id="Phobius"/>
    </source>
</evidence>
<reference evidence="2" key="1">
    <citation type="thesis" date="2020" institute="ProQuest LLC" country="789 East Eisenhower Parkway, Ann Arbor, MI, USA">
        <title>Comparative Genomics and Chromosome Evolution.</title>
        <authorList>
            <person name="Mudd A.B."/>
        </authorList>
    </citation>
    <scope>NUCLEOTIDE SEQUENCE</scope>
    <source>
        <strain evidence="2">237g6f4</strain>
        <tissue evidence="2">Blood</tissue>
    </source>
</reference>
<keyword evidence="3" id="KW-1185">Reference proteome</keyword>
<accession>A0AAV7B731</accession>
<comment type="caution">
    <text evidence="2">The sequence shown here is derived from an EMBL/GenBank/DDBJ whole genome shotgun (WGS) entry which is preliminary data.</text>
</comment>
<dbReference type="Proteomes" id="UP000824782">
    <property type="component" value="Unassembled WGS sequence"/>
</dbReference>
<dbReference type="EMBL" id="WNYA01000006">
    <property type="protein sequence ID" value="KAG8568368.1"/>
    <property type="molecule type" value="Genomic_DNA"/>
</dbReference>
<gene>
    <name evidence="2" type="ORF">GDO81_013970</name>
</gene>
<keyword evidence="1" id="KW-1133">Transmembrane helix</keyword>
<feature type="transmembrane region" description="Helical" evidence="1">
    <location>
        <begin position="112"/>
        <end position="131"/>
    </location>
</feature>
<feature type="transmembrane region" description="Helical" evidence="1">
    <location>
        <begin position="143"/>
        <end position="170"/>
    </location>
</feature>
<feature type="transmembrane region" description="Helical" evidence="1">
    <location>
        <begin position="78"/>
        <end position="100"/>
    </location>
</feature>
<sequence length="202" mass="22249">MCLLLHRRKLSLHKQKGFSTDSQSSVATVPNCEESGDPDVCTDQCRLVTVVFIGVVLTIPQVYVLISPSSSRFCSQPLLNNLICNIGFTLFTTAFSLILILVEPLPYWLKSLFHTFGVSSFIEGICTVLMTSLAGECAINTPALYYMSVALSVVNILSTVFFLILVPFWLSNSIFPGMVFGKESRTGICFEVVTCCPCAWHV</sequence>